<feature type="region of interest" description="Disordered" evidence="1">
    <location>
        <begin position="45"/>
        <end position="89"/>
    </location>
</feature>
<protein>
    <submittedName>
        <fullName evidence="2">Uncharacterized protein</fullName>
    </submittedName>
</protein>
<evidence type="ECO:0000313" key="3">
    <source>
        <dbReference type="Proteomes" id="UP000712281"/>
    </source>
</evidence>
<evidence type="ECO:0000256" key="1">
    <source>
        <dbReference type="SAM" id="MobiDB-lite"/>
    </source>
</evidence>
<organism evidence="2 3">
    <name type="scientific">Brassica cretica</name>
    <name type="common">Mustard</name>
    <dbReference type="NCBI Taxonomy" id="69181"/>
    <lineage>
        <taxon>Eukaryota</taxon>
        <taxon>Viridiplantae</taxon>
        <taxon>Streptophyta</taxon>
        <taxon>Embryophyta</taxon>
        <taxon>Tracheophyta</taxon>
        <taxon>Spermatophyta</taxon>
        <taxon>Magnoliopsida</taxon>
        <taxon>eudicotyledons</taxon>
        <taxon>Gunneridae</taxon>
        <taxon>Pentapetalae</taxon>
        <taxon>rosids</taxon>
        <taxon>malvids</taxon>
        <taxon>Brassicales</taxon>
        <taxon>Brassicaceae</taxon>
        <taxon>Brassiceae</taxon>
        <taxon>Brassica</taxon>
    </lineage>
</organism>
<proteinExistence type="predicted"/>
<name>A0A8S9LNV7_BRACR</name>
<reference evidence="2" key="1">
    <citation type="submission" date="2019-12" db="EMBL/GenBank/DDBJ databases">
        <title>Genome sequencing and annotation of Brassica cretica.</title>
        <authorList>
            <person name="Studholme D.J."/>
            <person name="Sarris P.F."/>
        </authorList>
    </citation>
    <scope>NUCLEOTIDE SEQUENCE</scope>
    <source>
        <strain evidence="2">PFS-001/15</strain>
        <tissue evidence="2">Leaf</tissue>
    </source>
</reference>
<feature type="compositionally biased region" description="Polar residues" evidence="1">
    <location>
        <begin position="45"/>
        <end position="57"/>
    </location>
</feature>
<accession>A0A8S9LNV7</accession>
<dbReference type="EMBL" id="QGKW02000276">
    <property type="protein sequence ID" value="KAF2607571.1"/>
    <property type="molecule type" value="Genomic_DNA"/>
</dbReference>
<dbReference type="AlphaFoldDB" id="A0A8S9LNV7"/>
<comment type="caution">
    <text evidence="2">The sequence shown here is derived from an EMBL/GenBank/DDBJ whole genome shotgun (WGS) entry which is preliminary data.</text>
</comment>
<gene>
    <name evidence="2" type="ORF">F2Q68_00045929</name>
</gene>
<evidence type="ECO:0000313" key="2">
    <source>
        <dbReference type="EMBL" id="KAF2607571.1"/>
    </source>
</evidence>
<dbReference type="Proteomes" id="UP000712281">
    <property type="component" value="Unassembled WGS sequence"/>
</dbReference>
<sequence length="89" mass="9787">MITDCIDQKDYRILFSFLASSRANIPCAARNGMARSSAIILLEASPSTPTSQGQNDITPLPTLDGPFSSTDTRQEGELQPTYHYPPQRN</sequence>